<dbReference type="EMBL" id="MJGC01000071">
    <property type="protein sequence ID" value="OEJ74158.1"/>
    <property type="molecule type" value="Genomic_DNA"/>
</dbReference>
<reference evidence="1" key="1">
    <citation type="submission" date="2016-09" db="EMBL/GenBank/DDBJ databases">
        <title>Draft genome of thermotolerant cyanobacterium Desertifilum sp. strain IPPAS B-1220.</title>
        <authorList>
            <person name="Sinetova M.A."/>
            <person name="Bolakhan K."/>
            <person name="Zayadan B.K."/>
            <person name="Mironov K.S."/>
            <person name="Ustinova V."/>
            <person name="Kupriyanova E.V."/>
            <person name="Sidorov R.A."/>
            <person name="Skrypnik A.N."/>
            <person name="Gogoleva N.E."/>
            <person name="Gogolev Y.V."/>
            <person name="Los D.A."/>
        </authorList>
    </citation>
    <scope>NUCLEOTIDE SEQUENCE [LARGE SCALE GENOMIC DNA]</scope>
    <source>
        <strain evidence="1">IPPAS B-1220</strain>
    </source>
</reference>
<accession>A0A1E5QHR1</accession>
<sequence>MMIELTSQFPVLPRLWRLLRLSPAMLLGGMVWAIAYPVAAQPLPPPLIRGQDPSFPVPTYTPDTSPRYLVYIYGDSPLLLNAIQRMAPGATLQRYGNENIINVGVFANEAEARRQIRVLEEQGFLVQLETLSADALASLLQPPQIPSVTSTLASPGRSPQLPIPARGSALPPASQFGAPLSNYVVYVDNFNPQFLARVQQVVPDAFRRNLGAREVIQVGAFGDEFNARQWVRLLAAEGIRAQVGTTDGSNVAFGNTNTPLLPNQPIAPPMTSQAYYVVIPGGRDRLESLSDRLNQVVRGEVPVQQRSGPLGSHMAVGPFSDRRDAERWNRTLQAAGINNTRVFYSR</sequence>
<gene>
    <name evidence="1" type="ORF">BH720_16120</name>
</gene>
<dbReference type="AlphaFoldDB" id="A0A1E5QHR1"/>
<evidence type="ECO:0000313" key="1">
    <source>
        <dbReference type="EMBL" id="OEJ74158.1"/>
    </source>
</evidence>
<organism evidence="1">
    <name type="scientific">Desertifilum tharense IPPAS B-1220</name>
    <dbReference type="NCBI Taxonomy" id="1781255"/>
    <lineage>
        <taxon>Bacteria</taxon>
        <taxon>Bacillati</taxon>
        <taxon>Cyanobacteriota</taxon>
        <taxon>Cyanophyceae</taxon>
        <taxon>Desertifilales</taxon>
        <taxon>Desertifilaceae</taxon>
        <taxon>Desertifilum</taxon>
    </lineage>
</organism>
<dbReference type="STRING" id="1781255.BH720_16120"/>
<protein>
    <recommendedName>
        <fullName evidence="2">SPOR domain-containing protein</fullName>
    </recommendedName>
</protein>
<dbReference type="OrthoDB" id="466791at2"/>
<evidence type="ECO:0008006" key="2">
    <source>
        <dbReference type="Google" id="ProtNLM"/>
    </source>
</evidence>
<comment type="caution">
    <text evidence="1">The sequence shown here is derived from an EMBL/GenBank/DDBJ whole genome shotgun (WGS) entry which is preliminary data.</text>
</comment>
<name>A0A1E5QHR1_9CYAN</name>
<dbReference type="RefSeq" id="WP_069968245.1">
    <property type="nucleotide sequence ID" value="NZ_CM124774.1"/>
</dbReference>
<proteinExistence type="predicted"/>